<dbReference type="Pfam" id="PF05707">
    <property type="entry name" value="Zot"/>
    <property type="match status" value="1"/>
</dbReference>
<keyword evidence="2" id="KW-0812">Transmembrane</keyword>
<evidence type="ECO:0000259" key="3">
    <source>
        <dbReference type="Pfam" id="PF05707"/>
    </source>
</evidence>
<dbReference type="InterPro" id="IPR008900">
    <property type="entry name" value="Zot_N"/>
</dbReference>
<keyword evidence="2" id="KW-0472">Membrane</keyword>
<feature type="transmembrane region" description="Helical" evidence="2">
    <location>
        <begin position="217"/>
        <end position="237"/>
    </location>
</feature>
<dbReference type="SUPFAM" id="SSF52540">
    <property type="entry name" value="P-loop containing nucleoside triphosphate hydrolases"/>
    <property type="match status" value="1"/>
</dbReference>
<dbReference type="Proteomes" id="UP000253426">
    <property type="component" value="Unassembled WGS sequence"/>
</dbReference>
<proteinExistence type="predicted"/>
<sequence length="394" mass="44099">MGFYLVTGVMGGGKSMLCADIMRTALSEGAVVHTNIALNQAIIDEKGWTELYVKLPEDSDLWRSLLRKGAEGAENLLVVDEASLAFHVHDQQKRRDANRGIFELLVWSRRAGLDVYFVSQSAQNLDSQLRRLTEIRYHCTQVKMIPFIGPWMKYLVGDFMRTRYAGGDSKSRIGTTYHRFDQRIADFYNTHDMHGRELGIQDGGPTRTRKKNKDARTMGCVFIFLIAAAIFGAWRFYGMFWGRDDAQAPPEASSAPAGDSPAPVQPQELIKKLQPEPSSFAPRVFTVAVGDKVMEWAVDSSDDLLISAQMQEPLRLFLRGGGVLQLGQPYEGDQVQSIVTAHQRYYILCASGRKLVARQPTRKEQAEWKAISNTRRSWSSWGSAPVPGSGSESK</sequence>
<feature type="domain" description="Zona occludens toxin N-terminal" evidence="3">
    <location>
        <begin position="4"/>
        <end position="145"/>
    </location>
</feature>
<keyword evidence="2" id="KW-1133">Transmembrane helix</keyword>
<feature type="region of interest" description="Disordered" evidence="1">
    <location>
        <begin position="372"/>
        <end position="394"/>
    </location>
</feature>
<name>A0A366HUK2_9BACT</name>
<evidence type="ECO:0000256" key="2">
    <source>
        <dbReference type="SAM" id="Phobius"/>
    </source>
</evidence>
<dbReference type="AlphaFoldDB" id="A0A366HUK2"/>
<accession>A0A366HUK2</accession>
<dbReference type="OrthoDB" id="102453at2"/>
<protein>
    <submittedName>
        <fullName evidence="4">Zonular occludens toxin Zot</fullName>
    </submittedName>
</protein>
<keyword evidence="5" id="KW-1185">Reference proteome</keyword>
<organism evidence="4 5">
    <name type="scientific">Roseimicrobium gellanilyticum</name>
    <dbReference type="NCBI Taxonomy" id="748857"/>
    <lineage>
        <taxon>Bacteria</taxon>
        <taxon>Pseudomonadati</taxon>
        <taxon>Verrucomicrobiota</taxon>
        <taxon>Verrucomicrobiia</taxon>
        <taxon>Verrucomicrobiales</taxon>
        <taxon>Verrucomicrobiaceae</taxon>
        <taxon>Roseimicrobium</taxon>
    </lineage>
</organism>
<evidence type="ECO:0000313" key="5">
    <source>
        <dbReference type="Proteomes" id="UP000253426"/>
    </source>
</evidence>
<dbReference type="Gene3D" id="3.40.50.300">
    <property type="entry name" value="P-loop containing nucleotide triphosphate hydrolases"/>
    <property type="match status" value="1"/>
</dbReference>
<dbReference type="InterPro" id="IPR027417">
    <property type="entry name" value="P-loop_NTPase"/>
</dbReference>
<evidence type="ECO:0000256" key="1">
    <source>
        <dbReference type="SAM" id="MobiDB-lite"/>
    </source>
</evidence>
<dbReference type="RefSeq" id="WP_113957902.1">
    <property type="nucleotide sequence ID" value="NZ_QNRR01000002.1"/>
</dbReference>
<gene>
    <name evidence="4" type="ORF">DES53_102778</name>
</gene>
<feature type="compositionally biased region" description="Polar residues" evidence="1">
    <location>
        <begin position="372"/>
        <end position="382"/>
    </location>
</feature>
<evidence type="ECO:0000313" key="4">
    <source>
        <dbReference type="EMBL" id="RBP46387.1"/>
    </source>
</evidence>
<comment type="caution">
    <text evidence="4">The sequence shown here is derived from an EMBL/GenBank/DDBJ whole genome shotgun (WGS) entry which is preliminary data.</text>
</comment>
<reference evidence="4 5" key="1">
    <citation type="submission" date="2018-06" db="EMBL/GenBank/DDBJ databases">
        <title>Genomic Encyclopedia of Type Strains, Phase IV (KMG-IV): sequencing the most valuable type-strain genomes for metagenomic binning, comparative biology and taxonomic classification.</title>
        <authorList>
            <person name="Goeker M."/>
        </authorList>
    </citation>
    <scope>NUCLEOTIDE SEQUENCE [LARGE SCALE GENOMIC DNA]</scope>
    <source>
        <strain evidence="4 5">DSM 25532</strain>
    </source>
</reference>
<dbReference type="EMBL" id="QNRR01000002">
    <property type="protein sequence ID" value="RBP46387.1"/>
    <property type="molecule type" value="Genomic_DNA"/>
</dbReference>